<dbReference type="Proteomes" id="UP000499080">
    <property type="component" value="Unassembled WGS sequence"/>
</dbReference>
<reference evidence="1 2" key="1">
    <citation type="journal article" date="2019" name="Sci. Rep.">
        <title>Orb-weaving spider Araneus ventricosus genome elucidates the spidroin gene catalogue.</title>
        <authorList>
            <person name="Kono N."/>
            <person name="Nakamura H."/>
            <person name="Ohtoshi R."/>
            <person name="Moran D.A.P."/>
            <person name="Shinohara A."/>
            <person name="Yoshida Y."/>
            <person name="Fujiwara M."/>
            <person name="Mori M."/>
            <person name="Tomita M."/>
            <person name="Arakawa K."/>
        </authorList>
    </citation>
    <scope>NUCLEOTIDE SEQUENCE [LARGE SCALE GENOMIC DNA]</scope>
</reference>
<dbReference type="OrthoDB" id="6468396at2759"/>
<dbReference type="Gene3D" id="3.30.420.10">
    <property type="entry name" value="Ribonuclease H-like superfamily/Ribonuclease H"/>
    <property type="match status" value="1"/>
</dbReference>
<evidence type="ECO:0000313" key="2">
    <source>
        <dbReference type="Proteomes" id="UP000499080"/>
    </source>
</evidence>
<proteinExistence type="predicted"/>
<sequence>MIHAKVARRLPLSKLHISKRLKWVCNHIPYGDKWMAVLFRDDKKWNLDEPDGNIKYWHNLRKQPGSFFSRQSGGGSVMVWAAFCFNGQVDLAILGGRQNSPKYTETQENHLMP</sequence>
<evidence type="ECO:0008006" key="3">
    <source>
        <dbReference type="Google" id="ProtNLM"/>
    </source>
</evidence>
<keyword evidence="2" id="KW-1185">Reference proteome</keyword>
<accession>A0A4Y2R755</accession>
<dbReference type="AlphaFoldDB" id="A0A4Y2R755"/>
<organism evidence="1 2">
    <name type="scientific">Araneus ventricosus</name>
    <name type="common">Orbweaver spider</name>
    <name type="synonym">Epeira ventricosa</name>
    <dbReference type="NCBI Taxonomy" id="182803"/>
    <lineage>
        <taxon>Eukaryota</taxon>
        <taxon>Metazoa</taxon>
        <taxon>Ecdysozoa</taxon>
        <taxon>Arthropoda</taxon>
        <taxon>Chelicerata</taxon>
        <taxon>Arachnida</taxon>
        <taxon>Araneae</taxon>
        <taxon>Araneomorphae</taxon>
        <taxon>Entelegynae</taxon>
        <taxon>Araneoidea</taxon>
        <taxon>Araneidae</taxon>
        <taxon>Araneus</taxon>
    </lineage>
</organism>
<dbReference type="GO" id="GO:0003676">
    <property type="term" value="F:nucleic acid binding"/>
    <property type="evidence" value="ECO:0007669"/>
    <property type="project" value="InterPro"/>
</dbReference>
<gene>
    <name evidence="1" type="ORF">AVEN_219222_1</name>
</gene>
<comment type="caution">
    <text evidence="1">The sequence shown here is derived from an EMBL/GenBank/DDBJ whole genome shotgun (WGS) entry which is preliminary data.</text>
</comment>
<evidence type="ECO:0000313" key="1">
    <source>
        <dbReference type="EMBL" id="GBN71533.1"/>
    </source>
</evidence>
<dbReference type="EMBL" id="BGPR01016019">
    <property type="protein sequence ID" value="GBN71533.1"/>
    <property type="molecule type" value="Genomic_DNA"/>
</dbReference>
<name>A0A4Y2R755_ARAVE</name>
<dbReference type="InterPro" id="IPR036397">
    <property type="entry name" value="RNaseH_sf"/>
</dbReference>
<protein>
    <recommendedName>
        <fullName evidence="3">Transposable element Tc3 transposase</fullName>
    </recommendedName>
</protein>